<protein>
    <submittedName>
        <fullName evidence="2">Uncharacterized protein</fullName>
    </submittedName>
</protein>
<gene>
    <name evidence="2" type="ORF">E2C01_044275</name>
</gene>
<evidence type="ECO:0000256" key="1">
    <source>
        <dbReference type="SAM" id="MobiDB-lite"/>
    </source>
</evidence>
<feature type="compositionally biased region" description="Polar residues" evidence="1">
    <location>
        <begin position="45"/>
        <end position="58"/>
    </location>
</feature>
<organism evidence="2 3">
    <name type="scientific">Portunus trituberculatus</name>
    <name type="common">Swimming crab</name>
    <name type="synonym">Neptunus trituberculatus</name>
    <dbReference type="NCBI Taxonomy" id="210409"/>
    <lineage>
        <taxon>Eukaryota</taxon>
        <taxon>Metazoa</taxon>
        <taxon>Ecdysozoa</taxon>
        <taxon>Arthropoda</taxon>
        <taxon>Crustacea</taxon>
        <taxon>Multicrustacea</taxon>
        <taxon>Malacostraca</taxon>
        <taxon>Eumalacostraca</taxon>
        <taxon>Eucarida</taxon>
        <taxon>Decapoda</taxon>
        <taxon>Pleocyemata</taxon>
        <taxon>Brachyura</taxon>
        <taxon>Eubrachyura</taxon>
        <taxon>Portunoidea</taxon>
        <taxon>Portunidae</taxon>
        <taxon>Portuninae</taxon>
        <taxon>Portunus</taxon>
    </lineage>
</organism>
<keyword evidence="3" id="KW-1185">Reference proteome</keyword>
<feature type="region of interest" description="Disordered" evidence="1">
    <location>
        <begin position="41"/>
        <end position="65"/>
    </location>
</feature>
<reference evidence="2 3" key="1">
    <citation type="submission" date="2019-05" db="EMBL/GenBank/DDBJ databases">
        <title>Another draft genome of Portunus trituberculatus and its Hox gene families provides insights of decapod evolution.</title>
        <authorList>
            <person name="Jeong J.-H."/>
            <person name="Song I."/>
            <person name="Kim S."/>
            <person name="Choi T."/>
            <person name="Kim D."/>
            <person name="Ryu S."/>
            <person name="Kim W."/>
        </authorList>
    </citation>
    <scope>NUCLEOTIDE SEQUENCE [LARGE SCALE GENOMIC DNA]</scope>
    <source>
        <tissue evidence="2">Muscle</tissue>
    </source>
</reference>
<evidence type="ECO:0000313" key="2">
    <source>
        <dbReference type="EMBL" id="MPC50447.1"/>
    </source>
</evidence>
<evidence type="ECO:0000313" key="3">
    <source>
        <dbReference type="Proteomes" id="UP000324222"/>
    </source>
</evidence>
<name>A0A5B7FYE6_PORTR</name>
<dbReference type="AlphaFoldDB" id="A0A5B7FYE6"/>
<sequence>MPKVDEAATQNDNNERITIHYHNISLITLNHHPVTPHYHPMPANHHTSPHVTNKHSSSPPTTATTTTTAVPPLLLISALYLLNLPHFLLRLLLTSPFLALYDFPRSLSCSFTVHTKHNTRSV</sequence>
<accession>A0A5B7FYE6</accession>
<comment type="caution">
    <text evidence="2">The sequence shown here is derived from an EMBL/GenBank/DDBJ whole genome shotgun (WGS) entry which is preliminary data.</text>
</comment>
<proteinExistence type="predicted"/>
<dbReference type="EMBL" id="VSRR010009511">
    <property type="protein sequence ID" value="MPC50447.1"/>
    <property type="molecule type" value="Genomic_DNA"/>
</dbReference>
<dbReference type="Proteomes" id="UP000324222">
    <property type="component" value="Unassembled WGS sequence"/>
</dbReference>